<dbReference type="CDD" id="cd18809">
    <property type="entry name" value="SF1_C_RecD"/>
    <property type="match status" value="1"/>
</dbReference>
<evidence type="ECO:0000313" key="5">
    <source>
        <dbReference type="Proteomes" id="UP000626092"/>
    </source>
</evidence>
<dbReference type="PANTHER" id="PTHR23274:SF51">
    <property type="entry name" value="OS03G0423850 PROTEIN"/>
    <property type="match status" value="1"/>
</dbReference>
<dbReference type="GO" id="GO:0005657">
    <property type="term" value="C:replication fork"/>
    <property type="evidence" value="ECO:0007669"/>
    <property type="project" value="TreeGrafter"/>
</dbReference>
<dbReference type="AlphaFoldDB" id="A0A834G9V5"/>
<dbReference type="GO" id="GO:0006260">
    <property type="term" value="P:DNA replication"/>
    <property type="evidence" value="ECO:0007669"/>
    <property type="project" value="TreeGrafter"/>
</dbReference>
<evidence type="ECO:0000259" key="2">
    <source>
        <dbReference type="Pfam" id="PF05617"/>
    </source>
</evidence>
<dbReference type="Proteomes" id="UP000626092">
    <property type="component" value="Unassembled WGS sequence"/>
</dbReference>
<evidence type="ECO:0008006" key="6">
    <source>
        <dbReference type="Google" id="ProtNLM"/>
    </source>
</evidence>
<dbReference type="InterPro" id="IPR008502">
    <property type="entry name" value="Prolamin-like"/>
</dbReference>
<proteinExistence type="predicted"/>
<dbReference type="PANTHER" id="PTHR23274">
    <property type="entry name" value="DNA HELICASE-RELATED"/>
    <property type="match status" value="1"/>
</dbReference>
<keyword evidence="5" id="KW-1185">Reference proteome</keyword>
<evidence type="ECO:0000259" key="3">
    <source>
        <dbReference type="Pfam" id="PF21530"/>
    </source>
</evidence>
<dbReference type="OrthoDB" id="1468660at2759"/>
<comment type="caution">
    <text evidence="4">The sequence shown here is derived from an EMBL/GenBank/DDBJ whole genome shotgun (WGS) entry which is preliminary data.</text>
</comment>
<dbReference type="SUPFAM" id="SSF52540">
    <property type="entry name" value="P-loop containing nucleoside triphosphate hydrolases"/>
    <property type="match status" value="1"/>
</dbReference>
<sequence length="285" mass="31928">MAKATNQFSSKAIAAAFCFAIMGIILSEGQQDFLTECRKKLATWPGQCGWQIGNELYSGNATVDQQCCSRLVDMGEKCHKELLKNYLSSPDHANINATEAWRRSDVLWSRYPGNATFANFLMEVGTNPQEVVHLPSIIGNRYTYLAADKMSEDDGMDRSITNRYPNEYLNSLDPTGLPPFKLELKVGCPIILLRNIAPKDGLCNGTRMMVVRRQFPVHLAYAMTINKSHGQSVNFIGVDLRIPVFSYGQLYVALSRCTSFDRIPVLLPEEEIDSTTNIVYPEVLL</sequence>
<dbReference type="InterPro" id="IPR049163">
    <property type="entry name" value="Pif1-like_2B_dom"/>
</dbReference>
<evidence type="ECO:0000313" key="4">
    <source>
        <dbReference type="EMBL" id="KAF7124586.1"/>
    </source>
</evidence>
<feature type="domain" description="DNA helicase Pif1-like 2B" evidence="3">
    <location>
        <begin position="167"/>
        <end position="211"/>
    </location>
</feature>
<gene>
    <name evidence="4" type="ORF">RHSIM_Rhsim12G0050900</name>
</gene>
<evidence type="ECO:0000256" key="1">
    <source>
        <dbReference type="ARBA" id="ARBA00022729"/>
    </source>
</evidence>
<keyword evidence="1" id="KW-0732">Signal</keyword>
<reference evidence="4" key="1">
    <citation type="submission" date="2019-11" db="EMBL/GenBank/DDBJ databases">
        <authorList>
            <person name="Liu Y."/>
            <person name="Hou J."/>
            <person name="Li T.-Q."/>
            <person name="Guan C.-H."/>
            <person name="Wu X."/>
            <person name="Wu H.-Z."/>
            <person name="Ling F."/>
            <person name="Zhang R."/>
            <person name="Shi X.-G."/>
            <person name="Ren J.-P."/>
            <person name="Chen E.-F."/>
            <person name="Sun J.-M."/>
        </authorList>
    </citation>
    <scope>NUCLEOTIDE SEQUENCE</scope>
    <source>
        <strain evidence="4">Adult_tree_wgs_1</strain>
        <tissue evidence="4">Leaves</tissue>
    </source>
</reference>
<organism evidence="4 5">
    <name type="scientific">Rhododendron simsii</name>
    <name type="common">Sims's rhododendron</name>
    <dbReference type="NCBI Taxonomy" id="118357"/>
    <lineage>
        <taxon>Eukaryota</taxon>
        <taxon>Viridiplantae</taxon>
        <taxon>Streptophyta</taxon>
        <taxon>Embryophyta</taxon>
        <taxon>Tracheophyta</taxon>
        <taxon>Spermatophyta</taxon>
        <taxon>Magnoliopsida</taxon>
        <taxon>eudicotyledons</taxon>
        <taxon>Gunneridae</taxon>
        <taxon>Pentapetalae</taxon>
        <taxon>asterids</taxon>
        <taxon>Ericales</taxon>
        <taxon>Ericaceae</taxon>
        <taxon>Ericoideae</taxon>
        <taxon>Rhodoreae</taxon>
        <taxon>Rhododendron</taxon>
    </lineage>
</organism>
<name>A0A834G9V5_RHOSS</name>
<feature type="domain" description="Prolamin-like" evidence="2">
    <location>
        <begin position="36"/>
        <end position="109"/>
    </location>
</feature>
<dbReference type="InterPro" id="IPR027417">
    <property type="entry name" value="P-loop_NTPase"/>
</dbReference>
<protein>
    <recommendedName>
        <fullName evidence="6">DNA helicase</fullName>
    </recommendedName>
</protein>
<dbReference type="Pfam" id="PF21530">
    <property type="entry name" value="Pif1_2B_dom"/>
    <property type="match status" value="1"/>
</dbReference>
<dbReference type="Pfam" id="PF05617">
    <property type="entry name" value="Prolamin_like"/>
    <property type="match status" value="1"/>
</dbReference>
<dbReference type="EMBL" id="WJXA01000012">
    <property type="protein sequence ID" value="KAF7124586.1"/>
    <property type="molecule type" value="Genomic_DNA"/>
</dbReference>
<accession>A0A834G9V5</accession>